<sequence length="466" mass="52845">MASSNPPCDDFEFATILDDVYGDDLSAMLLESQMEGLHLASGGDGRLGEDTSTVLPESRMDGFVRRPREAIQEPKTEVEDHGNQRQPTRYPAFQGLDLYDLDADSKYLYSEDFAQVRTSFGQPEKKPRVLLAMPENALFGPMPMDDQANHNVRCPVGIRRLDKPPGVETVGALPSEHSFYIEGLRELWTERGPPRGTGRTRYLKPQVPGIWWPKGEFSTRLPPFAIIHSKVESWSPSHPTILPSHGAFLEMSREGQRTEFPSERIALLVEKASCIYEYYGHYRIFVRDEERLSRSDIDAEVAPHHREFLSWKIFKYRYQREEYDGAIREAIVSRRLAAAQRANPRDVPWEDELYLRLSENDIKDEFFKDKSDTPLGFRLRWVYLEFVEYDNDFSTVLTRAIEDSIVANGAAKRAKKRAAERAATAGAWKLCRKGGYCSADCAHCKDAPPSNNAQASSGSVIPAVNT</sequence>
<gene>
    <name evidence="3" type="ORF">NA57DRAFT_81906</name>
</gene>
<protein>
    <recommendedName>
        <fullName evidence="2">DUF6697 domain-containing protein</fullName>
    </recommendedName>
</protein>
<evidence type="ECO:0000313" key="3">
    <source>
        <dbReference type="EMBL" id="KAF2092757.1"/>
    </source>
</evidence>
<keyword evidence="4" id="KW-1185">Reference proteome</keyword>
<comment type="caution">
    <text evidence="3">The sequence shown here is derived from an EMBL/GenBank/DDBJ whole genome shotgun (WGS) entry which is preliminary data.</text>
</comment>
<dbReference type="Proteomes" id="UP000799772">
    <property type="component" value="Unassembled WGS sequence"/>
</dbReference>
<feature type="region of interest" description="Disordered" evidence="1">
    <location>
        <begin position="69"/>
        <end position="89"/>
    </location>
</feature>
<name>A0A9P4M2Y6_9PEZI</name>
<evidence type="ECO:0000313" key="4">
    <source>
        <dbReference type="Proteomes" id="UP000799772"/>
    </source>
</evidence>
<evidence type="ECO:0000256" key="1">
    <source>
        <dbReference type="SAM" id="MobiDB-lite"/>
    </source>
</evidence>
<proteinExistence type="predicted"/>
<feature type="compositionally biased region" description="Basic and acidic residues" evidence="1">
    <location>
        <begin position="69"/>
        <end position="83"/>
    </location>
</feature>
<accession>A0A9P4M2Y6</accession>
<evidence type="ECO:0000259" key="2">
    <source>
        <dbReference type="Pfam" id="PF20411"/>
    </source>
</evidence>
<dbReference type="AlphaFoldDB" id="A0A9P4M2Y6"/>
<dbReference type="Pfam" id="PF20411">
    <property type="entry name" value="DUF6697"/>
    <property type="match status" value="1"/>
</dbReference>
<organism evidence="3 4">
    <name type="scientific">Rhizodiscina lignyota</name>
    <dbReference type="NCBI Taxonomy" id="1504668"/>
    <lineage>
        <taxon>Eukaryota</taxon>
        <taxon>Fungi</taxon>
        <taxon>Dikarya</taxon>
        <taxon>Ascomycota</taxon>
        <taxon>Pezizomycotina</taxon>
        <taxon>Dothideomycetes</taxon>
        <taxon>Pleosporomycetidae</taxon>
        <taxon>Aulographales</taxon>
        <taxon>Rhizodiscinaceae</taxon>
        <taxon>Rhizodiscina</taxon>
    </lineage>
</organism>
<dbReference type="InterPro" id="IPR046520">
    <property type="entry name" value="DUF6697"/>
</dbReference>
<reference evidence="3" key="1">
    <citation type="journal article" date="2020" name="Stud. Mycol.">
        <title>101 Dothideomycetes genomes: a test case for predicting lifestyles and emergence of pathogens.</title>
        <authorList>
            <person name="Haridas S."/>
            <person name="Albert R."/>
            <person name="Binder M."/>
            <person name="Bloem J."/>
            <person name="Labutti K."/>
            <person name="Salamov A."/>
            <person name="Andreopoulos B."/>
            <person name="Baker S."/>
            <person name="Barry K."/>
            <person name="Bills G."/>
            <person name="Bluhm B."/>
            <person name="Cannon C."/>
            <person name="Castanera R."/>
            <person name="Culley D."/>
            <person name="Daum C."/>
            <person name="Ezra D."/>
            <person name="Gonzalez J."/>
            <person name="Henrissat B."/>
            <person name="Kuo A."/>
            <person name="Liang C."/>
            <person name="Lipzen A."/>
            <person name="Lutzoni F."/>
            <person name="Magnuson J."/>
            <person name="Mondo S."/>
            <person name="Nolan M."/>
            <person name="Ohm R."/>
            <person name="Pangilinan J."/>
            <person name="Park H.-J."/>
            <person name="Ramirez L."/>
            <person name="Alfaro M."/>
            <person name="Sun H."/>
            <person name="Tritt A."/>
            <person name="Yoshinaga Y."/>
            <person name="Zwiers L.-H."/>
            <person name="Turgeon B."/>
            <person name="Goodwin S."/>
            <person name="Spatafora J."/>
            <person name="Crous P."/>
            <person name="Grigoriev I."/>
        </authorList>
    </citation>
    <scope>NUCLEOTIDE SEQUENCE</scope>
    <source>
        <strain evidence="3">CBS 133067</strain>
    </source>
</reference>
<feature type="domain" description="DUF6697" evidence="2">
    <location>
        <begin position="233"/>
        <end position="397"/>
    </location>
</feature>
<dbReference type="EMBL" id="ML978142">
    <property type="protein sequence ID" value="KAF2092757.1"/>
    <property type="molecule type" value="Genomic_DNA"/>
</dbReference>